<accession>A0A931I2P8</accession>
<organism evidence="3 4">
    <name type="scientific">Methylobrevis albus</name>
    <dbReference type="NCBI Taxonomy" id="2793297"/>
    <lineage>
        <taxon>Bacteria</taxon>
        <taxon>Pseudomonadati</taxon>
        <taxon>Pseudomonadota</taxon>
        <taxon>Alphaproteobacteria</taxon>
        <taxon>Hyphomicrobiales</taxon>
        <taxon>Pleomorphomonadaceae</taxon>
        <taxon>Methylobrevis</taxon>
    </lineage>
</organism>
<dbReference type="AlphaFoldDB" id="A0A931I2P8"/>
<dbReference type="InterPro" id="IPR028250">
    <property type="entry name" value="DsbDN"/>
</dbReference>
<protein>
    <recommendedName>
        <fullName evidence="2">Thiol:disulfide interchange protein DsbD N-terminal domain-containing protein</fullName>
    </recommendedName>
</protein>
<feature type="signal peptide" evidence="1">
    <location>
        <begin position="1"/>
        <end position="25"/>
    </location>
</feature>
<sequence>MQALSVSARSLCGSLFALLFGMAVAAAGPVVPTPEVRLLVAGTNDAGYEVGLAIGLPPDWHTYWRYPGEAGLPPVISTEGSRNLEKLVIAWPAPSRHYDGYASSIVYPGGVVLPITVVPVDPAVPVSLSIDLFFGFCDMICVPGHARLDKLLLPGARGDEAGRAAVAAARAAVPRAEAPGVHPAILGVSRLAPGEGPPVLAIETTPAPGGGPVDLFAVGPEGWALPLPQPDPSAPGRFLLALRGLPKGTDPAGGAITLVAVQDGRATEAERRVP</sequence>
<feature type="domain" description="Thiol:disulfide interchange protein DsbD N-terminal" evidence="2">
    <location>
        <begin position="45"/>
        <end position="151"/>
    </location>
</feature>
<name>A0A931I2P8_9HYPH</name>
<proteinExistence type="predicted"/>
<evidence type="ECO:0000259" key="2">
    <source>
        <dbReference type="Pfam" id="PF11412"/>
    </source>
</evidence>
<reference evidence="3" key="1">
    <citation type="submission" date="2020-12" db="EMBL/GenBank/DDBJ databases">
        <title>Methylobrevis albus sp. nov., isolated from fresh water lack sediment.</title>
        <authorList>
            <person name="Zou Q."/>
        </authorList>
    </citation>
    <scope>NUCLEOTIDE SEQUENCE</scope>
    <source>
        <strain evidence="3">L22</strain>
    </source>
</reference>
<dbReference type="Pfam" id="PF11412">
    <property type="entry name" value="DsbD_N"/>
    <property type="match status" value="1"/>
</dbReference>
<dbReference type="RefSeq" id="WP_197311260.1">
    <property type="nucleotide sequence ID" value="NZ_JADZLT010000050.1"/>
</dbReference>
<dbReference type="Proteomes" id="UP000631694">
    <property type="component" value="Unassembled WGS sequence"/>
</dbReference>
<evidence type="ECO:0000313" key="3">
    <source>
        <dbReference type="EMBL" id="MBH0238171.1"/>
    </source>
</evidence>
<dbReference type="EMBL" id="JADZLT010000050">
    <property type="protein sequence ID" value="MBH0238171.1"/>
    <property type="molecule type" value="Genomic_DNA"/>
</dbReference>
<evidence type="ECO:0000256" key="1">
    <source>
        <dbReference type="SAM" id="SignalP"/>
    </source>
</evidence>
<comment type="caution">
    <text evidence="3">The sequence shown here is derived from an EMBL/GenBank/DDBJ whole genome shotgun (WGS) entry which is preliminary data.</text>
</comment>
<keyword evidence="1" id="KW-0732">Signal</keyword>
<gene>
    <name evidence="3" type="ORF">I5731_10085</name>
</gene>
<feature type="chain" id="PRO_5037612319" description="Thiol:disulfide interchange protein DsbD N-terminal domain-containing protein" evidence="1">
    <location>
        <begin position="26"/>
        <end position="274"/>
    </location>
</feature>
<keyword evidence="4" id="KW-1185">Reference proteome</keyword>
<evidence type="ECO:0000313" key="4">
    <source>
        <dbReference type="Proteomes" id="UP000631694"/>
    </source>
</evidence>